<dbReference type="EC" id="2.4.1.256" evidence="4"/>
<reference evidence="18 19" key="1">
    <citation type="submission" date="2020-05" db="EMBL/GenBank/DDBJ databases">
        <title>Ceratocystis lukuohia genome.</title>
        <authorList>
            <person name="Harrington T.C."/>
            <person name="Kim K."/>
            <person name="Mayers C.G."/>
        </authorList>
    </citation>
    <scope>NUCLEOTIDE SEQUENCE [LARGE SCALE GENOMIC DNA]</scope>
    <source>
        <strain evidence="18 19">C4212</strain>
    </source>
</reference>
<comment type="subcellular location">
    <subcellularLocation>
        <location evidence="1">Endoplasmic reticulum membrane</location>
        <topology evidence="1">Multi-pass membrane protein</topology>
    </subcellularLocation>
</comment>
<feature type="domain" description="AMP-dependent synthetase/ligase" evidence="16">
    <location>
        <begin position="54"/>
        <end position="464"/>
    </location>
</feature>
<keyword evidence="10 15" id="KW-1133">Transmembrane helix</keyword>
<evidence type="ECO:0000256" key="8">
    <source>
        <dbReference type="ARBA" id="ARBA00022692"/>
    </source>
</evidence>
<feature type="transmembrane region" description="Helical" evidence="15">
    <location>
        <begin position="1254"/>
        <end position="1273"/>
    </location>
</feature>
<evidence type="ECO:0000256" key="13">
    <source>
        <dbReference type="ARBA" id="ARBA00044727"/>
    </source>
</evidence>
<evidence type="ECO:0000256" key="7">
    <source>
        <dbReference type="ARBA" id="ARBA00022679"/>
    </source>
</evidence>
<dbReference type="Gene3D" id="3.30.300.30">
    <property type="match status" value="1"/>
</dbReference>
<sequence>MSLAISKAPGVQIPKRSISDWAFGRPFCQDNSFLPPTMYIPPFQGEHPIFVDNKTATLQERTLCFDTLKKDALKVAASLEALGLHFNDTIKLPPTPTCYSPEVAPVVLIQLPNCQPFVPLTLGVFAAGLTATLVSPALTTDELSWVLQNARPRVIVTARACWAAMERALDKQDDRAFFGSIKIFTVDTDGDVYPLVSSGAATESPVGHDWKHLLCPPGPLRFSTSLLPAEAWLNRTALILWSSGTSGRSKGVLLSHHSINSSLASLWIHSDQYSGRQEKWLGFVPFYHIFGFVAIFMLSICTGSAVYLMPSFSLDAMLAAIPKHKITYLHMAPPIAVMLAKSMAVEPYARKNDKGENSFASVSAGFTGGAPLGHEIIVQVYKRLGFRIRIGYGMSEAGSIASQHGLTERDMHFQAGTSGQPLAGVELMIASDQNDFQGGQTKPALTNTPGEILIRSGALMSSYLPLGGLPPGAKVDMAPTLEALTPDGWLRTGDVGTLDAGGHLRITDRIKELIKVQAYQVAPAELEALLCSHSAVADTGVIGVYDQSEATEWPRAFVVVRDRTQTEHQLRALSEELKQLVEAKTVKYKWLIGGIVFVEQIPKSPSGKILRRVLRDEQVPGLEGLARLGAMLELGPIFGLMANILPVLTPIVVLAGVEHLFLPQAGQKLSVSLASPALVFTLAWAWLSFVTVHVPEPYLDEIFHVPQAQTYCRGRFLEWDDKITTPPGLYLLSILAMKVRLLFVGDPCSAFMLRSFNVWSIAVVALLASLCRRRIEASLARKENRGSISSYSIHTGLNIALFPLVFFFSGLYYTDVLSTVSILAAYAHHLDRINSSSSSLISDFVAILLGIAALFMRQTNIFWVVVYMGGLETVHAVKQSKTPTDAKMVPQSTLSGRVNSALQKYSRGKIHDPPISSCWPDDIIFSLFSISVAVLCNPLRVLRRVWPHITIMALFGGFVAWNGGVVLGDKSNHVATIHLAQMLYIWPLFALFSVPLFIPSLMSGLNTLIDLPSQLRALFTTKECNRGIEGSSGGGGEEASGLKWARLFFTYRIYYLPYIAATFILSALVVKFNTIVHPFTLADNRHYMFYIFRYTIRRSEAVRLALVVPYSICRWLSWGALASSAQPMVGYKPQDSCLFDSHPVLIASSSAGKNERKPSPPGGRSSVTALDVDSTPCIPTTASTVAILFLATSLSLITAPLVEPRYFIIPWVIWRLLVPAWAMQDLSSTPLSFVTKLPLISGMVRFGNRYDVRLFIETAWFLAVNAATMYIFIAKAYTWRAEDGTILDGGRLQHFMW</sequence>
<dbReference type="Pfam" id="PF04922">
    <property type="entry name" value="DIE2_ALG10"/>
    <property type="match status" value="1"/>
</dbReference>
<feature type="transmembrane region" description="Helical" evidence="15">
    <location>
        <begin position="751"/>
        <end position="770"/>
    </location>
</feature>
<dbReference type="Pfam" id="PF13193">
    <property type="entry name" value="AMP-binding_C"/>
    <property type="match status" value="1"/>
</dbReference>
<dbReference type="InterPro" id="IPR042099">
    <property type="entry name" value="ANL_N_sf"/>
</dbReference>
<proteinExistence type="inferred from homology"/>
<comment type="pathway">
    <text evidence="2">Protein modification; protein glycosylation.</text>
</comment>
<accession>A0ABR4M8I2</accession>
<gene>
    <name evidence="18" type="ORF">HOO65_110043</name>
</gene>
<dbReference type="EMBL" id="JABSNW010000011">
    <property type="protein sequence ID" value="KAL2884572.1"/>
    <property type="molecule type" value="Genomic_DNA"/>
</dbReference>
<keyword evidence="6" id="KW-0328">Glycosyltransferase</keyword>
<evidence type="ECO:0000313" key="18">
    <source>
        <dbReference type="EMBL" id="KAL2884572.1"/>
    </source>
</evidence>
<dbReference type="PANTHER" id="PTHR12989">
    <property type="entry name" value="ALPHA-1,2-GLUCOSYLTRANSFERASE ALG10"/>
    <property type="match status" value="1"/>
</dbReference>
<dbReference type="RefSeq" id="XP_070855753.1">
    <property type="nucleotide sequence ID" value="XM_071004716.1"/>
</dbReference>
<dbReference type="Proteomes" id="UP001610728">
    <property type="component" value="Unassembled WGS sequence"/>
</dbReference>
<comment type="caution">
    <text evidence="18">The sequence shown here is derived from an EMBL/GenBank/DDBJ whole genome shotgun (WGS) entry which is preliminary data.</text>
</comment>
<feature type="transmembrane region" description="Helical" evidence="15">
    <location>
        <begin position="791"/>
        <end position="813"/>
    </location>
</feature>
<name>A0ABR4M8I2_9PEZI</name>
<keyword evidence="8 15" id="KW-0812">Transmembrane</keyword>
<feature type="transmembrane region" description="Helical" evidence="15">
    <location>
        <begin position="833"/>
        <end position="855"/>
    </location>
</feature>
<dbReference type="PANTHER" id="PTHR12989:SF10">
    <property type="entry name" value="DOL-P-GLC:GLC(2)MAN(9)GLCNAC(2)-PP-DOL ALPHA-1,2-GLUCOSYLTRANSFERASE-RELATED"/>
    <property type="match status" value="1"/>
</dbReference>
<dbReference type="GeneID" id="98121721"/>
<comment type="catalytic activity">
    <reaction evidence="14">
        <text>an alpha-D-Glc-(1-&gt;3)-alpha-D-Glc-(1-&gt;3)-alpha-D-Man-(1-&gt;2)-alpha-D-Man-(1-&gt;2)-alpha-D-Man-(1-&gt;3)-[alpha-D-Man-(1-&gt;2)-alpha-D-Man-(1-&gt;3)-[alpha-D-Man-(1-&gt;2)-alpha-D-Man-(1-&gt;6)]-alpha-D-Man-(1-&gt;6)]-beta-D-Man-(1-&gt;4)-beta-D-GlcNAc-(1-&gt;4)-alpha-D-GlcNAc-diphospho-di-trans,poly-cis-dolichol + a di-trans,poly-cis-dolichyl beta-D-glucosyl phosphate = a alpha-D-Glc-(1-&gt;2)-alpha-D-Glc-(1-&gt;3)-alpha-D-Glc-(1-&gt;3)-alpha-D-Man-(1-&gt;2)-alpha-D-Man-(1-&gt;2)-alpha-D-Man-(1-&gt;3)-[alpha-D-Man-(1-&gt;2)-alpha-D-Man-(1-&gt;3)-[alpha-D-Man-(1-&gt;2)-alpha-D-Man-(1-&gt;6)]-alpha-D-Man-(1-&gt;6)]-beta-D-Man-(1-&gt;4)-beta-D-GlcNAc-(1-&gt;4)-alpha-D-GlcNAc-diphospho-di-trans,poly-cis-dolichol + a di-trans,poly-cis-dolichyl phosphate + H(+)</text>
        <dbReference type="Rhea" id="RHEA:29543"/>
        <dbReference type="Rhea" id="RHEA-COMP:19498"/>
        <dbReference type="Rhea" id="RHEA-COMP:19502"/>
        <dbReference type="Rhea" id="RHEA-COMP:19512"/>
        <dbReference type="Rhea" id="RHEA-COMP:19522"/>
        <dbReference type="ChEBI" id="CHEBI:15378"/>
        <dbReference type="ChEBI" id="CHEBI:57525"/>
        <dbReference type="ChEBI" id="CHEBI:57683"/>
        <dbReference type="ChEBI" id="CHEBI:132522"/>
        <dbReference type="ChEBI" id="CHEBI:132523"/>
        <dbReference type="EC" id="2.4.1.256"/>
    </reaction>
    <physiologicalReaction direction="left-to-right" evidence="14">
        <dbReference type="Rhea" id="RHEA:29544"/>
    </physiologicalReaction>
</comment>
<dbReference type="InterPro" id="IPR000873">
    <property type="entry name" value="AMP-dep_synth/lig_dom"/>
</dbReference>
<keyword evidence="7" id="KW-0808">Transferase</keyword>
<protein>
    <recommendedName>
        <fullName evidence="5">Dol-P-Glc:Glc(2)Man(9)GlcNAc(2)-PP-Dol alpha-1,2-glucosyltransferase</fullName>
        <ecNumber evidence="4">2.4.1.256</ecNumber>
    </recommendedName>
    <alternativeName>
        <fullName evidence="12">Asparagine-linked glycosylation protein 10</fullName>
    </alternativeName>
</protein>
<dbReference type="Pfam" id="PF00501">
    <property type="entry name" value="AMP-binding"/>
    <property type="match status" value="1"/>
</dbReference>
<feature type="domain" description="AMP-binding enzyme C-terminal" evidence="17">
    <location>
        <begin position="525"/>
        <end position="608"/>
    </location>
</feature>
<feature type="transmembrane region" description="Helical" evidence="15">
    <location>
        <begin position="286"/>
        <end position="309"/>
    </location>
</feature>
<evidence type="ECO:0000256" key="6">
    <source>
        <dbReference type="ARBA" id="ARBA00022676"/>
    </source>
</evidence>
<feature type="transmembrane region" description="Helical" evidence="15">
    <location>
        <begin position="1055"/>
        <end position="1080"/>
    </location>
</feature>
<keyword evidence="11 15" id="KW-0472">Membrane</keyword>
<feature type="transmembrane region" description="Helical" evidence="15">
    <location>
        <begin position="948"/>
        <end position="967"/>
    </location>
</feature>
<dbReference type="PROSITE" id="PS00455">
    <property type="entry name" value="AMP_BINDING"/>
    <property type="match status" value="1"/>
</dbReference>
<dbReference type="InterPro" id="IPR045851">
    <property type="entry name" value="AMP-bd_C_sf"/>
</dbReference>
<feature type="transmembrane region" description="Helical" evidence="15">
    <location>
        <begin position="979"/>
        <end position="998"/>
    </location>
</feature>
<evidence type="ECO:0000256" key="4">
    <source>
        <dbReference type="ARBA" id="ARBA00011967"/>
    </source>
</evidence>
<dbReference type="InterPro" id="IPR016900">
    <property type="entry name" value="Alg10"/>
</dbReference>
<evidence type="ECO:0000259" key="17">
    <source>
        <dbReference type="Pfam" id="PF13193"/>
    </source>
</evidence>
<dbReference type="Gene3D" id="3.40.50.12780">
    <property type="entry name" value="N-terminal domain of ligase-like"/>
    <property type="match status" value="1"/>
</dbReference>
<feature type="transmembrane region" description="Helical" evidence="15">
    <location>
        <begin position="669"/>
        <end position="689"/>
    </location>
</feature>
<evidence type="ECO:0000256" key="2">
    <source>
        <dbReference type="ARBA" id="ARBA00004922"/>
    </source>
</evidence>
<evidence type="ECO:0000256" key="10">
    <source>
        <dbReference type="ARBA" id="ARBA00022989"/>
    </source>
</evidence>
<dbReference type="InterPro" id="IPR020845">
    <property type="entry name" value="AMP-binding_CS"/>
</dbReference>
<evidence type="ECO:0000256" key="11">
    <source>
        <dbReference type="ARBA" id="ARBA00023136"/>
    </source>
</evidence>
<evidence type="ECO:0000259" key="16">
    <source>
        <dbReference type="Pfam" id="PF00501"/>
    </source>
</evidence>
<evidence type="ECO:0000256" key="12">
    <source>
        <dbReference type="ARBA" id="ARBA00032069"/>
    </source>
</evidence>
<evidence type="ECO:0000256" key="15">
    <source>
        <dbReference type="SAM" id="Phobius"/>
    </source>
</evidence>
<keyword evidence="19" id="KW-1185">Reference proteome</keyword>
<organism evidence="18 19">
    <name type="scientific">Ceratocystis lukuohia</name>
    <dbReference type="NCBI Taxonomy" id="2019550"/>
    <lineage>
        <taxon>Eukaryota</taxon>
        <taxon>Fungi</taxon>
        <taxon>Dikarya</taxon>
        <taxon>Ascomycota</taxon>
        <taxon>Pezizomycotina</taxon>
        <taxon>Sordariomycetes</taxon>
        <taxon>Hypocreomycetidae</taxon>
        <taxon>Microascales</taxon>
        <taxon>Ceratocystidaceae</taxon>
        <taxon>Ceratocystis</taxon>
    </lineage>
</organism>
<keyword evidence="9" id="KW-0256">Endoplasmic reticulum</keyword>
<feature type="transmembrane region" description="Helical" evidence="15">
    <location>
        <begin position="1178"/>
        <end position="1199"/>
    </location>
</feature>
<evidence type="ECO:0000256" key="9">
    <source>
        <dbReference type="ARBA" id="ARBA00022824"/>
    </source>
</evidence>
<evidence type="ECO:0000256" key="3">
    <source>
        <dbReference type="ARBA" id="ARBA00010600"/>
    </source>
</evidence>
<dbReference type="SUPFAM" id="SSF56801">
    <property type="entry name" value="Acetyl-CoA synthetase-like"/>
    <property type="match status" value="1"/>
</dbReference>
<comment type="similarity">
    <text evidence="3">Belongs to the ALG10 glucosyltransferase family.</text>
</comment>
<evidence type="ECO:0000256" key="1">
    <source>
        <dbReference type="ARBA" id="ARBA00004477"/>
    </source>
</evidence>
<comment type="function">
    <text evidence="13">Dol-P-Glc:Glc(2)Man(9)GlcNAc(2)-PP-Dol alpha-1,2-glucosyltransferase that operates in the biosynthetic pathway of dolichol-linked oligosaccharides, the glycan precursors employed in protein asparagine (N)-glycosylation. The assembly of dolichol-linked oligosaccharides begins on the cytosolic side of the endoplasmic reticulum membrane and finishes in its lumen. The sequential addition of sugars to dolichol pyrophosphate produces dolichol-linked oligosaccharides containing fourteen sugars, including two GlcNAcs, nine mannoses and three glucoses. Once assembled, the oligosaccharide is transferred from the lipid to nascent proteins by oligosaccharyltransferases. In the lumen of the endoplasmic reticulum, adds the third and last glucose residue from dolichyl phosphate glucose (Dol-P-Glc) onto the lipid-linked oligosaccharide intermediate Glc(2)Man(9)GlcNAc(2)-PP-Dol to produce Glc(3)Man(9)GlcNAc(2)-PP-Dol.</text>
</comment>
<dbReference type="InterPro" id="IPR025110">
    <property type="entry name" value="AMP-bd_C"/>
</dbReference>
<evidence type="ECO:0000256" key="5">
    <source>
        <dbReference type="ARBA" id="ARBA00018512"/>
    </source>
</evidence>
<evidence type="ECO:0000256" key="14">
    <source>
        <dbReference type="ARBA" id="ARBA00048064"/>
    </source>
</evidence>
<feature type="transmembrane region" description="Helical" evidence="15">
    <location>
        <begin position="637"/>
        <end position="657"/>
    </location>
</feature>
<evidence type="ECO:0000313" key="19">
    <source>
        <dbReference type="Proteomes" id="UP001610728"/>
    </source>
</evidence>